<dbReference type="Proteomes" id="UP001501585">
    <property type="component" value="Unassembled WGS sequence"/>
</dbReference>
<reference evidence="1 2" key="1">
    <citation type="journal article" date="2019" name="Int. J. Syst. Evol. Microbiol.">
        <title>The Global Catalogue of Microorganisms (GCM) 10K type strain sequencing project: providing services to taxonomists for standard genome sequencing and annotation.</title>
        <authorList>
            <consortium name="The Broad Institute Genomics Platform"/>
            <consortium name="The Broad Institute Genome Sequencing Center for Infectious Disease"/>
            <person name="Wu L."/>
            <person name="Ma J."/>
        </authorList>
    </citation>
    <scope>NUCLEOTIDE SEQUENCE [LARGE SCALE GENOMIC DNA]</scope>
    <source>
        <strain evidence="1 2">JCM 15313</strain>
    </source>
</reference>
<organism evidence="1 2">
    <name type="scientific">Nocardiopsis rhodophaea</name>
    <dbReference type="NCBI Taxonomy" id="280238"/>
    <lineage>
        <taxon>Bacteria</taxon>
        <taxon>Bacillati</taxon>
        <taxon>Actinomycetota</taxon>
        <taxon>Actinomycetes</taxon>
        <taxon>Streptosporangiales</taxon>
        <taxon>Nocardiopsidaceae</taxon>
        <taxon>Nocardiopsis</taxon>
    </lineage>
</organism>
<gene>
    <name evidence="1" type="ORF">GCM10009799_05680</name>
</gene>
<sequence length="417" mass="44293">MVATAVVTLSTVRSYTSSPLSQSGPEVAADALPRLRFLRSELESGAGERMQALFPEGFFFTHVLHGLSWINVGTLDADHRDEALREARWSLSRLESPAGTGPFPADAAPAYGVFYAGWTAWLRGRIVELSGGPEEAPDEARALASAATELHDAFDAALNSQTPYLTAYPGQAWPVDSVVAMAALQLDDRLRDSDAHAATITAWKHAVEARLDPETGLIPHQVDPATGEPVQGARGSSQALLLRFLAEIDPDGAAEDYRVFRSHFTSDIGMMPGVREYPRGNDSPGDVDSGPLLFGLSASASTVALGDAVLFHDTPAADALTGFAEAAGMAIEYGGQRSYLGGVVAVGDAFLVWSLTAEGESAHAGRNPTAEVPDWWRAPWHVGTAVALLLLWSAAIYAGRRCVRRCSGERRAAASTP</sequence>
<protein>
    <submittedName>
        <fullName evidence="1">Uncharacterized protein</fullName>
    </submittedName>
</protein>
<proteinExistence type="predicted"/>
<evidence type="ECO:0000313" key="1">
    <source>
        <dbReference type="EMBL" id="GAA1983295.1"/>
    </source>
</evidence>
<name>A0ABN2SB29_9ACTN</name>
<accession>A0ABN2SB29</accession>
<keyword evidence="2" id="KW-1185">Reference proteome</keyword>
<dbReference type="EMBL" id="BAAAPC010000002">
    <property type="protein sequence ID" value="GAA1983295.1"/>
    <property type="molecule type" value="Genomic_DNA"/>
</dbReference>
<comment type="caution">
    <text evidence="1">The sequence shown here is derived from an EMBL/GenBank/DDBJ whole genome shotgun (WGS) entry which is preliminary data.</text>
</comment>
<evidence type="ECO:0000313" key="2">
    <source>
        <dbReference type="Proteomes" id="UP001501585"/>
    </source>
</evidence>